<keyword evidence="12" id="KW-0449">Lipoprotein</keyword>
<protein>
    <recommendedName>
        <fullName evidence="9">Lipoprotein signal peptidase</fullName>
        <ecNumber evidence="9">3.4.23.36</ecNumber>
    </recommendedName>
    <alternativeName>
        <fullName evidence="9">Prolipoprotein signal peptidase</fullName>
    </alternativeName>
    <alternativeName>
        <fullName evidence="9">Signal peptidase II</fullName>
        <shortName evidence="9">SPase II</shortName>
    </alternativeName>
</protein>
<dbReference type="STRING" id="42253.NITMOv2_0952"/>
<feature type="active site" evidence="9">
    <location>
        <position position="142"/>
    </location>
</feature>
<gene>
    <name evidence="9 12" type="primary">lspA</name>
    <name evidence="12" type="ORF">NITMOv2_0952</name>
</gene>
<dbReference type="PROSITE" id="PS00855">
    <property type="entry name" value="SPASE_II"/>
    <property type="match status" value="1"/>
</dbReference>
<dbReference type="HAMAP" id="MF_00161">
    <property type="entry name" value="LspA"/>
    <property type="match status" value="1"/>
</dbReference>
<proteinExistence type="inferred from homology"/>
<dbReference type="GO" id="GO:0006508">
    <property type="term" value="P:proteolysis"/>
    <property type="evidence" value="ECO:0007669"/>
    <property type="project" value="UniProtKB-KW"/>
</dbReference>
<evidence type="ECO:0000256" key="5">
    <source>
        <dbReference type="ARBA" id="ARBA00022750"/>
    </source>
</evidence>
<evidence type="ECO:0000256" key="10">
    <source>
        <dbReference type="RuleBase" id="RU000594"/>
    </source>
</evidence>
<evidence type="ECO:0000256" key="4">
    <source>
        <dbReference type="ARBA" id="ARBA00022692"/>
    </source>
</evidence>
<comment type="catalytic activity">
    <reaction evidence="9 10">
        <text>Release of signal peptides from bacterial membrane prolipoproteins. Hydrolyzes -Xaa-Yaa-Zaa-|-(S,diacylglyceryl)Cys-, in which Xaa is hydrophobic (preferably Leu), and Yaa (Ala or Ser) and Zaa (Gly or Ala) have small, neutral side chains.</text>
        <dbReference type="EC" id="3.4.23.36"/>
    </reaction>
</comment>
<dbReference type="KEGG" id="nmv:NITMOv2_0952"/>
<dbReference type="GO" id="GO:0005886">
    <property type="term" value="C:plasma membrane"/>
    <property type="evidence" value="ECO:0007669"/>
    <property type="project" value="UniProtKB-SubCell"/>
</dbReference>
<keyword evidence="3 9" id="KW-0645">Protease</keyword>
<sequence length="178" mass="19627">MKGPAVRNLLLASVTGLVIFFDQLTKLHIMQTMRLHESIPIVPNLFSLTYIRNPGAAFGLLAGSSNAFRMVFFGLTSIFALVLLCTILYRMPERDWVGRISVAAILGGAIGNLIDRLRYGEVIDFLDVYVENYHWPAFNVADSAITVGVIFLIVHFAFEKKQHPPAAPENTSSSVSTA</sequence>
<dbReference type="UniPathway" id="UPA00665"/>
<organism evidence="12 13">
    <name type="scientific">Nitrospira moscoviensis</name>
    <dbReference type="NCBI Taxonomy" id="42253"/>
    <lineage>
        <taxon>Bacteria</taxon>
        <taxon>Pseudomonadati</taxon>
        <taxon>Nitrospirota</taxon>
        <taxon>Nitrospiria</taxon>
        <taxon>Nitrospirales</taxon>
        <taxon>Nitrospiraceae</taxon>
        <taxon>Nitrospira</taxon>
    </lineage>
</organism>
<evidence type="ECO:0000256" key="11">
    <source>
        <dbReference type="RuleBase" id="RU004181"/>
    </source>
</evidence>
<feature type="transmembrane region" description="Helical" evidence="9">
    <location>
        <begin position="70"/>
        <end position="89"/>
    </location>
</feature>
<accession>A0A0K2G8T8</accession>
<dbReference type="Proteomes" id="UP000069205">
    <property type="component" value="Chromosome"/>
</dbReference>
<dbReference type="PRINTS" id="PR00781">
    <property type="entry name" value="LIPOSIGPTASE"/>
</dbReference>
<evidence type="ECO:0000256" key="8">
    <source>
        <dbReference type="ARBA" id="ARBA00023136"/>
    </source>
</evidence>
<dbReference type="InterPro" id="IPR001872">
    <property type="entry name" value="Peptidase_A8"/>
</dbReference>
<dbReference type="GO" id="GO:0004190">
    <property type="term" value="F:aspartic-type endopeptidase activity"/>
    <property type="evidence" value="ECO:0007669"/>
    <property type="project" value="UniProtKB-UniRule"/>
</dbReference>
<feature type="active site" evidence="9">
    <location>
        <position position="124"/>
    </location>
</feature>
<dbReference type="Pfam" id="PF01252">
    <property type="entry name" value="Peptidase_A8"/>
    <property type="match status" value="1"/>
</dbReference>
<feature type="transmembrane region" description="Helical" evidence="9">
    <location>
        <begin position="96"/>
        <end position="114"/>
    </location>
</feature>
<feature type="transmembrane region" description="Helical" evidence="9">
    <location>
        <begin position="6"/>
        <end position="24"/>
    </location>
</feature>
<comment type="function">
    <text evidence="9 10">This protein specifically catalyzes the removal of signal peptides from prolipoproteins.</text>
</comment>
<comment type="subcellular location">
    <subcellularLocation>
        <location evidence="9">Cell membrane</location>
        <topology evidence="9">Multi-pass membrane protein</topology>
    </subcellularLocation>
</comment>
<evidence type="ECO:0000256" key="2">
    <source>
        <dbReference type="ARBA" id="ARBA00022475"/>
    </source>
</evidence>
<dbReference type="EMBL" id="CP011801">
    <property type="protein sequence ID" value="ALA57386.1"/>
    <property type="molecule type" value="Genomic_DNA"/>
</dbReference>
<keyword evidence="8 9" id="KW-0472">Membrane</keyword>
<evidence type="ECO:0000313" key="12">
    <source>
        <dbReference type="EMBL" id="ALA57386.1"/>
    </source>
</evidence>
<evidence type="ECO:0000256" key="6">
    <source>
        <dbReference type="ARBA" id="ARBA00022801"/>
    </source>
</evidence>
<name>A0A0K2G8T8_NITMO</name>
<dbReference type="PATRIC" id="fig|42253.5.peg.934"/>
<keyword evidence="6 9" id="KW-0378">Hydrolase</keyword>
<dbReference type="AlphaFoldDB" id="A0A0K2G8T8"/>
<comment type="pathway">
    <text evidence="9">Protein modification; lipoprotein biosynthesis (signal peptide cleavage).</text>
</comment>
<dbReference type="PANTHER" id="PTHR33695">
    <property type="entry name" value="LIPOPROTEIN SIGNAL PEPTIDASE"/>
    <property type="match status" value="1"/>
</dbReference>
<evidence type="ECO:0000256" key="3">
    <source>
        <dbReference type="ARBA" id="ARBA00022670"/>
    </source>
</evidence>
<dbReference type="EC" id="3.4.23.36" evidence="9"/>
<keyword evidence="7 9" id="KW-1133">Transmembrane helix</keyword>
<dbReference type="RefSeq" id="WP_053378728.1">
    <property type="nucleotide sequence ID" value="NZ_CP011801.1"/>
</dbReference>
<keyword evidence="5 9" id="KW-0064">Aspartyl protease</keyword>
<evidence type="ECO:0000256" key="1">
    <source>
        <dbReference type="ARBA" id="ARBA00006139"/>
    </source>
</evidence>
<comment type="similarity">
    <text evidence="1 9 11">Belongs to the peptidase A8 family.</text>
</comment>
<dbReference type="PANTHER" id="PTHR33695:SF1">
    <property type="entry name" value="LIPOPROTEIN SIGNAL PEPTIDASE"/>
    <property type="match status" value="1"/>
</dbReference>
<evidence type="ECO:0000256" key="9">
    <source>
        <dbReference type="HAMAP-Rule" id="MF_00161"/>
    </source>
</evidence>
<keyword evidence="13" id="KW-1185">Reference proteome</keyword>
<keyword evidence="4 9" id="KW-0812">Transmembrane</keyword>
<evidence type="ECO:0000313" key="13">
    <source>
        <dbReference type="Proteomes" id="UP000069205"/>
    </source>
</evidence>
<dbReference type="NCBIfam" id="TIGR00077">
    <property type="entry name" value="lspA"/>
    <property type="match status" value="1"/>
</dbReference>
<reference evidence="12 13" key="1">
    <citation type="journal article" date="2015" name="Proc. Natl. Acad. Sci. U.S.A.">
        <title>Expanded metabolic versatility of ubiquitous nitrite-oxidizing bacteria from the genus Nitrospira.</title>
        <authorList>
            <person name="Koch H."/>
            <person name="Lucker S."/>
            <person name="Albertsen M."/>
            <person name="Kitzinger K."/>
            <person name="Herbold C."/>
            <person name="Spieck E."/>
            <person name="Nielsen P.H."/>
            <person name="Wagner M."/>
            <person name="Daims H."/>
        </authorList>
    </citation>
    <scope>NUCLEOTIDE SEQUENCE [LARGE SCALE GENOMIC DNA]</scope>
    <source>
        <strain evidence="12 13">NSP M-1</strain>
    </source>
</reference>
<keyword evidence="2 9" id="KW-1003">Cell membrane</keyword>
<evidence type="ECO:0000256" key="7">
    <source>
        <dbReference type="ARBA" id="ARBA00022989"/>
    </source>
</evidence>
<feature type="transmembrane region" description="Helical" evidence="9">
    <location>
        <begin position="134"/>
        <end position="158"/>
    </location>
</feature>
<dbReference type="OrthoDB" id="9810259at2"/>